<dbReference type="AlphaFoldDB" id="A0A1Y3EYL8"/>
<dbReference type="SUPFAM" id="SSF49348">
    <property type="entry name" value="Clathrin adaptor appendage domain"/>
    <property type="match status" value="1"/>
</dbReference>
<proteinExistence type="predicted"/>
<gene>
    <name evidence="2" type="ORF">D917_05907</name>
</gene>
<organism evidence="2 3">
    <name type="scientific">Trichinella nativa</name>
    <dbReference type="NCBI Taxonomy" id="6335"/>
    <lineage>
        <taxon>Eukaryota</taxon>
        <taxon>Metazoa</taxon>
        <taxon>Ecdysozoa</taxon>
        <taxon>Nematoda</taxon>
        <taxon>Enoplea</taxon>
        <taxon>Dorylaimia</taxon>
        <taxon>Trichinellida</taxon>
        <taxon>Trichinellidae</taxon>
        <taxon>Trichinella</taxon>
    </lineage>
</organism>
<dbReference type="SUPFAM" id="SSF55711">
    <property type="entry name" value="Subdomain of clathrin and coatomer appendage domain"/>
    <property type="match status" value="1"/>
</dbReference>
<protein>
    <submittedName>
        <fullName evidence="2">Beta2-adaptin appendage, sub-domain protein</fullName>
    </submittedName>
</protein>
<dbReference type="SMART" id="SM01020">
    <property type="entry name" value="B2-adapt-app_C"/>
    <property type="match status" value="1"/>
</dbReference>
<dbReference type="Gene3D" id="3.30.310.10">
    <property type="entry name" value="TATA-Binding Protein"/>
    <property type="match status" value="1"/>
</dbReference>
<dbReference type="Pfam" id="PF09066">
    <property type="entry name" value="B2-adapt-app_C"/>
    <property type="match status" value="1"/>
</dbReference>
<evidence type="ECO:0000313" key="2">
    <source>
        <dbReference type="EMBL" id="OUC48857.1"/>
    </source>
</evidence>
<dbReference type="GO" id="GO:0006886">
    <property type="term" value="P:intracellular protein transport"/>
    <property type="evidence" value="ECO:0007669"/>
    <property type="project" value="InterPro"/>
</dbReference>
<dbReference type="Proteomes" id="UP000243006">
    <property type="component" value="Unassembled WGS sequence"/>
</dbReference>
<sequence length="153" mass="17490">MVWLMATSGKGMEISGTFARRNQKIYMDLTFTNRAMQPLRGFAIQFNKNRLFLQAWKDIPAENEVQYNIENVKALSPDGICTKLEQNNVYTVARRNVESQELLYHSMKLTNGIWVLSELKLQPNNSSMTLSLKSRNTVVVDSINQAFVTILQA</sequence>
<feature type="domain" description="Beta-adaptin appendage C-terminal subdomain" evidence="1">
    <location>
        <begin position="42"/>
        <end position="152"/>
    </location>
</feature>
<name>A0A1Y3EYL8_9BILA</name>
<dbReference type="InterPro" id="IPR009028">
    <property type="entry name" value="Coatomer/calthrin_app_sub_C"/>
</dbReference>
<dbReference type="EMBL" id="LVZM01001950">
    <property type="protein sequence ID" value="OUC48857.1"/>
    <property type="molecule type" value="Genomic_DNA"/>
</dbReference>
<reference evidence="2 3" key="1">
    <citation type="submission" date="2015-04" db="EMBL/GenBank/DDBJ databases">
        <title>Draft genome of the roundworm Trichinella nativa.</title>
        <authorList>
            <person name="Mitreva M."/>
        </authorList>
    </citation>
    <scope>NUCLEOTIDE SEQUENCE [LARGE SCALE GENOMIC DNA]</scope>
    <source>
        <strain evidence="2 3">ISS45</strain>
    </source>
</reference>
<dbReference type="InterPro" id="IPR013041">
    <property type="entry name" value="Clathrin_app_Ig-like_sf"/>
</dbReference>
<dbReference type="GO" id="GO:0030131">
    <property type="term" value="C:clathrin adaptor complex"/>
    <property type="evidence" value="ECO:0007669"/>
    <property type="project" value="InterPro"/>
</dbReference>
<evidence type="ECO:0000259" key="1">
    <source>
        <dbReference type="SMART" id="SM01020"/>
    </source>
</evidence>
<evidence type="ECO:0000313" key="3">
    <source>
        <dbReference type="Proteomes" id="UP000243006"/>
    </source>
</evidence>
<comment type="caution">
    <text evidence="2">The sequence shown here is derived from an EMBL/GenBank/DDBJ whole genome shotgun (WGS) entry which is preliminary data.</text>
</comment>
<dbReference type="InterPro" id="IPR012295">
    <property type="entry name" value="TBP_dom_sf"/>
</dbReference>
<dbReference type="InterPro" id="IPR015151">
    <property type="entry name" value="B-adaptin_app_sub_C"/>
</dbReference>
<dbReference type="GO" id="GO:0016192">
    <property type="term" value="P:vesicle-mediated transport"/>
    <property type="evidence" value="ECO:0007669"/>
    <property type="project" value="InterPro"/>
</dbReference>
<accession>A0A1Y3EYL8</accession>